<dbReference type="Proteomes" id="UP000293638">
    <property type="component" value="Unassembled WGS sequence"/>
</dbReference>
<name>A0A4V2F4R6_9ACTN</name>
<sequence length="65" mass="6956">MTESTPDQTDPRADSLRAGETPPQDDAEQLESALREGGPLVHDDPAREQALKEQPTEDGPGTSLT</sequence>
<evidence type="ECO:0000313" key="3">
    <source>
        <dbReference type="Proteomes" id="UP000293638"/>
    </source>
</evidence>
<reference evidence="2 3" key="1">
    <citation type="submission" date="2019-02" db="EMBL/GenBank/DDBJ databases">
        <title>Genomic Encyclopedia of Type Strains, Phase IV (KMG-IV): sequencing the most valuable type-strain genomes for metagenomic binning, comparative biology and taxonomic classification.</title>
        <authorList>
            <person name="Goeker M."/>
        </authorList>
    </citation>
    <scope>NUCLEOTIDE SEQUENCE [LARGE SCALE GENOMIC DNA]</scope>
    <source>
        <strain evidence="2 3">DSM 45622</strain>
    </source>
</reference>
<dbReference type="EMBL" id="SGXD01000002">
    <property type="protein sequence ID" value="RZS90249.1"/>
    <property type="molecule type" value="Genomic_DNA"/>
</dbReference>
<gene>
    <name evidence="2" type="ORF">EV189_2033</name>
</gene>
<proteinExistence type="predicted"/>
<evidence type="ECO:0000256" key="1">
    <source>
        <dbReference type="SAM" id="MobiDB-lite"/>
    </source>
</evidence>
<accession>A0A4V2F4R6</accession>
<comment type="caution">
    <text evidence="2">The sequence shown here is derived from an EMBL/GenBank/DDBJ whole genome shotgun (WGS) entry which is preliminary data.</text>
</comment>
<keyword evidence="3" id="KW-1185">Reference proteome</keyword>
<dbReference type="OrthoDB" id="10006825at2"/>
<evidence type="ECO:0000313" key="2">
    <source>
        <dbReference type="EMBL" id="RZS90249.1"/>
    </source>
</evidence>
<dbReference type="RefSeq" id="WP_130492735.1">
    <property type="nucleotide sequence ID" value="NZ_SGXD01000002.1"/>
</dbReference>
<organism evidence="2 3">
    <name type="scientific">Motilibacter rhizosphaerae</name>
    <dbReference type="NCBI Taxonomy" id="598652"/>
    <lineage>
        <taxon>Bacteria</taxon>
        <taxon>Bacillati</taxon>
        <taxon>Actinomycetota</taxon>
        <taxon>Actinomycetes</taxon>
        <taxon>Motilibacterales</taxon>
        <taxon>Motilibacteraceae</taxon>
        <taxon>Motilibacter</taxon>
    </lineage>
</organism>
<feature type="compositionally biased region" description="Basic and acidic residues" evidence="1">
    <location>
        <begin position="41"/>
        <end position="55"/>
    </location>
</feature>
<protein>
    <submittedName>
        <fullName evidence="2">Uncharacterized protein</fullName>
    </submittedName>
</protein>
<feature type="region of interest" description="Disordered" evidence="1">
    <location>
        <begin position="1"/>
        <end position="65"/>
    </location>
</feature>
<dbReference type="AlphaFoldDB" id="A0A4V2F4R6"/>